<evidence type="ECO:0000259" key="3">
    <source>
        <dbReference type="Pfam" id="PF03033"/>
    </source>
</evidence>
<dbReference type="InterPro" id="IPR004276">
    <property type="entry name" value="GlycoTrans_28_N"/>
</dbReference>
<evidence type="ECO:0000259" key="4">
    <source>
        <dbReference type="Pfam" id="PF06722"/>
    </source>
</evidence>
<gene>
    <name evidence="5" type="ORF">ACFFH7_30085</name>
</gene>
<dbReference type="RefSeq" id="WP_273943667.1">
    <property type="nucleotide sequence ID" value="NZ_CP097263.1"/>
</dbReference>
<sequence length="399" mass="42581">MRVLLSTIGSRGDVQPVVALALRLREIGHEARLCAPPDFREWIEGLGIDFVPLGPEVRPGTKPDSEVRRLGATPEGRQQLMNGTVATQFETLLPAADGCEVILGWSALQIAAPSIAEKLGIRHVYATFSPNQLPSGQLPPAPLPGRVYPADADNHALWALESQVWNEQWRPAVNSNRASIGLEPIEDVLSQMNSPRPWLAADPVLGPWPGDLDVVQTGAWLMRDTRPLPADLARFLDDGEPPVFFGFGSTGDTRSEVVATMVAAARACGRRAVISSGWADLELAAAADDVLLIGEANFQALFPRVAAAVHHGGSGTTTVTSISGTPHVIVPHRYDQFYWADRVAALGIGVRHDGTEPTVESLTAAVDRALRPEVASAAKGVAAEMVRDGVEIAADLLVN</sequence>
<dbReference type="PANTHER" id="PTHR48050:SF13">
    <property type="entry name" value="STEROL 3-BETA-GLUCOSYLTRANSFERASE UGT80A2"/>
    <property type="match status" value="1"/>
</dbReference>
<dbReference type="Pfam" id="PF03033">
    <property type="entry name" value="Glyco_transf_28"/>
    <property type="match status" value="1"/>
</dbReference>
<feature type="domain" description="Erythromycin biosynthesis protein CIII-like C-terminal" evidence="4">
    <location>
        <begin position="283"/>
        <end position="388"/>
    </location>
</feature>
<feature type="domain" description="Glycosyltransferase family 28 N-terminal" evidence="3">
    <location>
        <begin position="3"/>
        <end position="60"/>
    </location>
</feature>
<dbReference type="SUPFAM" id="SSF53756">
    <property type="entry name" value="UDP-Glycosyltransferase/glycogen phosphorylase"/>
    <property type="match status" value="1"/>
</dbReference>
<keyword evidence="6" id="KW-1185">Reference proteome</keyword>
<protein>
    <submittedName>
        <fullName evidence="5">Glycosyltransferase</fullName>
    </submittedName>
</protein>
<dbReference type="Gene3D" id="3.40.50.2000">
    <property type="entry name" value="Glycogen Phosphorylase B"/>
    <property type="match status" value="2"/>
</dbReference>
<comment type="pathway">
    <text evidence="1">Antibiotic biosynthesis; vancomycin biosynthesis.</text>
</comment>
<name>A0ABV6MZR8_9PSEU</name>
<accession>A0ABV6MZR8</accession>
<dbReference type="PANTHER" id="PTHR48050">
    <property type="entry name" value="STEROL 3-BETA-GLUCOSYLTRANSFERASE"/>
    <property type="match status" value="1"/>
</dbReference>
<evidence type="ECO:0000256" key="2">
    <source>
        <dbReference type="ARBA" id="ARBA00023194"/>
    </source>
</evidence>
<dbReference type="InterPro" id="IPR050426">
    <property type="entry name" value="Glycosyltransferase_28"/>
</dbReference>
<proteinExistence type="predicted"/>
<keyword evidence="2" id="KW-0045">Antibiotic biosynthesis</keyword>
<dbReference type="Proteomes" id="UP001589810">
    <property type="component" value="Unassembled WGS sequence"/>
</dbReference>
<evidence type="ECO:0000313" key="6">
    <source>
        <dbReference type="Proteomes" id="UP001589810"/>
    </source>
</evidence>
<dbReference type="InterPro" id="IPR002213">
    <property type="entry name" value="UDP_glucos_trans"/>
</dbReference>
<comment type="caution">
    <text evidence="5">The sequence shown here is derived from an EMBL/GenBank/DDBJ whole genome shotgun (WGS) entry which is preliminary data.</text>
</comment>
<evidence type="ECO:0000313" key="5">
    <source>
        <dbReference type="EMBL" id="MFC0545800.1"/>
    </source>
</evidence>
<dbReference type="CDD" id="cd03784">
    <property type="entry name" value="GT1_Gtf-like"/>
    <property type="match status" value="1"/>
</dbReference>
<organism evidence="5 6">
    <name type="scientific">Kutzneria chonburiensis</name>
    <dbReference type="NCBI Taxonomy" id="1483604"/>
    <lineage>
        <taxon>Bacteria</taxon>
        <taxon>Bacillati</taxon>
        <taxon>Actinomycetota</taxon>
        <taxon>Actinomycetes</taxon>
        <taxon>Pseudonocardiales</taxon>
        <taxon>Pseudonocardiaceae</taxon>
        <taxon>Kutzneria</taxon>
    </lineage>
</organism>
<dbReference type="InterPro" id="IPR010610">
    <property type="entry name" value="EryCIII-like_C"/>
</dbReference>
<dbReference type="Pfam" id="PF06722">
    <property type="entry name" value="EryCIII-like_C"/>
    <property type="match status" value="1"/>
</dbReference>
<evidence type="ECO:0000256" key="1">
    <source>
        <dbReference type="ARBA" id="ARBA00004660"/>
    </source>
</evidence>
<dbReference type="EMBL" id="JBHLUD010000010">
    <property type="protein sequence ID" value="MFC0545800.1"/>
    <property type="molecule type" value="Genomic_DNA"/>
</dbReference>
<reference evidence="5 6" key="1">
    <citation type="submission" date="2024-09" db="EMBL/GenBank/DDBJ databases">
        <authorList>
            <person name="Sun Q."/>
            <person name="Mori K."/>
        </authorList>
    </citation>
    <scope>NUCLEOTIDE SEQUENCE [LARGE SCALE GENOMIC DNA]</scope>
    <source>
        <strain evidence="5 6">TBRC 1432</strain>
    </source>
</reference>